<sequence length="565" mass="63018">MPMNVDQKDALLVSLTGLESQYIQEGVMVQGSGLSRGDKRRNARLARLRELVPASNAILAIDLADEKQAVVLCDHDSRVLARRTVKAKAWRLGPVLAWARQEARKHGFADVTVGCEPTGHRWRVLDQLAAQQDMALVCVQPLLVGRARETEDYTRDKTDHKDAVLIARLVAQLDCYVPERADESWAQLRQLGAYRDRLITTATAAIQQLRDLLECAWPAVLTAAADPFDSITWCAALAVVLERCDGRPQRLARLGPTRFEQAVRREFARWGGRRGPRRRILTAVFTALTDPAGVLAQRLGALQRAKWVLADWRATKTRLAEVETHMVAILDELRLTELVSSIPGVSALGRPPSWLKPATPPASIARALVKHAGLCPRENASGTMTGRSRISGRGRPRLRLAAWRAVWGALPNNPVMAARYRHLTSRAQSAQRRASPSRYRGRAAALDTYHRHPPGDLGRRHRRPHRAARSCLTSPTPNQPNEIGWGQAPLGVEDHLDRHHEQAPPIPHRTRLHAVGASRTPVDRYVETMNGQAPQPLDKNPLRWCRGLLRLLAATYSQSRLRKLM</sequence>
<dbReference type="InterPro" id="IPR003346">
    <property type="entry name" value="Transposase_20"/>
</dbReference>
<feature type="region of interest" description="Disordered" evidence="1">
    <location>
        <begin position="448"/>
        <end position="489"/>
    </location>
</feature>
<protein>
    <submittedName>
        <fullName evidence="4">Uncharacterized protein</fullName>
    </submittedName>
</protein>
<dbReference type="AlphaFoldDB" id="A0A7I7NG87"/>
<gene>
    <name evidence="4" type="ORF">MLAC_08640</name>
</gene>
<dbReference type="GO" id="GO:0004803">
    <property type="term" value="F:transposase activity"/>
    <property type="evidence" value="ECO:0007669"/>
    <property type="project" value="InterPro"/>
</dbReference>
<feature type="domain" description="Transposase IS116/IS110/IS902 C-terminal" evidence="3">
    <location>
        <begin position="365"/>
        <end position="421"/>
    </location>
</feature>
<dbReference type="Pfam" id="PF02371">
    <property type="entry name" value="Transposase_20"/>
    <property type="match status" value="1"/>
</dbReference>
<feature type="domain" description="Transposase IS110-like N-terminal" evidence="2">
    <location>
        <begin position="60"/>
        <end position="218"/>
    </location>
</feature>
<dbReference type="GO" id="GO:0006313">
    <property type="term" value="P:DNA transposition"/>
    <property type="evidence" value="ECO:0007669"/>
    <property type="project" value="InterPro"/>
</dbReference>
<reference evidence="4 5" key="1">
    <citation type="journal article" date="2019" name="Emerg. Microbes Infect.">
        <title>Comprehensive subspecies identification of 175 nontuberculous mycobacteria species based on 7547 genomic profiles.</title>
        <authorList>
            <person name="Matsumoto Y."/>
            <person name="Kinjo T."/>
            <person name="Motooka D."/>
            <person name="Nabeya D."/>
            <person name="Jung N."/>
            <person name="Uechi K."/>
            <person name="Horii T."/>
            <person name="Iida T."/>
            <person name="Fujita J."/>
            <person name="Nakamura S."/>
        </authorList>
    </citation>
    <scope>NUCLEOTIDE SEQUENCE [LARGE SCALE GENOMIC DNA]</scope>
    <source>
        <strain evidence="4 5">JCM 15657</strain>
    </source>
</reference>
<evidence type="ECO:0000259" key="3">
    <source>
        <dbReference type="Pfam" id="PF02371"/>
    </source>
</evidence>
<dbReference type="GO" id="GO:0003677">
    <property type="term" value="F:DNA binding"/>
    <property type="evidence" value="ECO:0007669"/>
    <property type="project" value="InterPro"/>
</dbReference>
<proteinExistence type="predicted"/>
<feature type="compositionally biased region" description="Basic and acidic residues" evidence="1">
    <location>
        <begin position="448"/>
        <end position="458"/>
    </location>
</feature>
<evidence type="ECO:0000256" key="1">
    <source>
        <dbReference type="SAM" id="MobiDB-lite"/>
    </source>
</evidence>
<dbReference type="InterPro" id="IPR047650">
    <property type="entry name" value="Transpos_IS110"/>
</dbReference>
<evidence type="ECO:0000313" key="5">
    <source>
        <dbReference type="Proteomes" id="UP000466396"/>
    </source>
</evidence>
<accession>A0A7I7NG87</accession>
<name>A0A7I7NG87_9MYCO</name>
<dbReference type="EMBL" id="AP022581">
    <property type="protein sequence ID" value="BBX95570.1"/>
    <property type="molecule type" value="Genomic_DNA"/>
</dbReference>
<evidence type="ECO:0000313" key="4">
    <source>
        <dbReference type="EMBL" id="BBX95570.1"/>
    </source>
</evidence>
<dbReference type="PANTHER" id="PTHR33055">
    <property type="entry name" value="TRANSPOSASE FOR INSERTION SEQUENCE ELEMENT IS1111A"/>
    <property type="match status" value="1"/>
</dbReference>
<keyword evidence="5" id="KW-1185">Reference proteome</keyword>
<feature type="compositionally biased region" description="Polar residues" evidence="1">
    <location>
        <begin position="471"/>
        <end position="481"/>
    </location>
</feature>
<dbReference type="Pfam" id="PF01548">
    <property type="entry name" value="DEDD_Tnp_IS110"/>
    <property type="match status" value="1"/>
</dbReference>
<dbReference type="InterPro" id="IPR002525">
    <property type="entry name" value="Transp_IS110-like_N"/>
</dbReference>
<feature type="compositionally biased region" description="Basic residues" evidence="1">
    <location>
        <begin position="459"/>
        <end position="468"/>
    </location>
</feature>
<evidence type="ECO:0000259" key="2">
    <source>
        <dbReference type="Pfam" id="PF01548"/>
    </source>
</evidence>
<dbReference type="Proteomes" id="UP000466396">
    <property type="component" value="Chromosome"/>
</dbReference>
<dbReference type="PANTHER" id="PTHR33055:SF3">
    <property type="entry name" value="PUTATIVE TRANSPOSASE FOR IS117-RELATED"/>
    <property type="match status" value="1"/>
</dbReference>
<dbReference type="KEGG" id="mlj:MLAC_08640"/>
<organism evidence="4 5">
    <name type="scientific">Mycobacterium lacus</name>
    <dbReference type="NCBI Taxonomy" id="169765"/>
    <lineage>
        <taxon>Bacteria</taxon>
        <taxon>Bacillati</taxon>
        <taxon>Actinomycetota</taxon>
        <taxon>Actinomycetes</taxon>
        <taxon>Mycobacteriales</taxon>
        <taxon>Mycobacteriaceae</taxon>
        <taxon>Mycobacterium</taxon>
    </lineage>
</organism>